<dbReference type="Pfam" id="PF07715">
    <property type="entry name" value="Plug"/>
    <property type="match status" value="1"/>
</dbReference>
<evidence type="ECO:0000256" key="6">
    <source>
        <dbReference type="ARBA" id="ARBA00023136"/>
    </source>
</evidence>
<feature type="domain" description="TonB-dependent receptor-like beta-barrel" evidence="11">
    <location>
        <begin position="330"/>
        <end position="813"/>
    </location>
</feature>
<keyword evidence="13" id="KW-0675">Receptor</keyword>
<comment type="similarity">
    <text evidence="8 9">Belongs to the TonB-dependent receptor family.</text>
</comment>
<feature type="chain" id="PRO_5045321395" evidence="10">
    <location>
        <begin position="16"/>
        <end position="851"/>
    </location>
</feature>
<dbReference type="SUPFAM" id="SSF49464">
    <property type="entry name" value="Carboxypeptidase regulatory domain-like"/>
    <property type="match status" value="1"/>
</dbReference>
<dbReference type="SUPFAM" id="SSF56935">
    <property type="entry name" value="Porins"/>
    <property type="match status" value="1"/>
</dbReference>
<keyword evidence="10" id="KW-0732">Signal</keyword>
<dbReference type="InterPro" id="IPR037066">
    <property type="entry name" value="Plug_dom_sf"/>
</dbReference>
<keyword evidence="7 8" id="KW-0998">Cell outer membrane</keyword>
<keyword evidence="6 8" id="KW-0472">Membrane</keyword>
<dbReference type="Gene3D" id="2.170.130.10">
    <property type="entry name" value="TonB-dependent receptor, plug domain"/>
    <property type="match status" value="1"/>
</dbReference>
<dbReference type="EMBL" id="JACXAJ010000002">
    <property type="protein sequence ID" value="MBD1397023.1"/>
    <property type="molecule type" value="Genomic_DNA"/>
</dbReference>
<protein>
    <submittedName>
        <fullName evidence="13">TonB-dependent receptor</fullName>
    </submittedName>
</protein>
<dbReference type="Gene3D" id="2.40.170.20">
    <property type="entry name" value="TonB-dependent receptor, beta-barrel domain"/>
    <property type="match status" value="1"/>
</dbReference>
<evidence type="ECO:0000256" key="2">
    <source>
        <dbReference type="ARBA" id="ARBA00022448"/>
    </source>
</evidence>
<keyword evidence="4 8" id="KW-0812">Transmembrane</keyword>
<evidence type="ECO:0000256" key="5">
    <source>
        <dbReference type="ARBA" id="ARBA00023077"/>
    </source>
</evidence>
<evidence type="ECO:0000259" key="12">
    <source>
        <dbReference type="Pfam" id="PF07715"/>
    </source>
</evidence>
<comment type="subcellular location">
    <subcellularLocation>
        <location evidence="1 8">Cell outer membrane</location>
        <topology evidence="1 8">Multi-pass membrane protein</topology>
    </subcellularLocation>
</comment>
<dbReference type="Proteomes" id="UP000625551">
    <property type="component" value="Unassembled WGS sequence"/>
</dbReference>
<feature type="signal peptide" evidence="10">
    <location>
        <begin position="1"/>
        <end position="15"/>
    </location>
</feature>
<sequence length="851" mass="93752">MLPFFFLLLSITCLAQTSSVRGRVSNEAGEALTGVSISVRGTTTGTTSDSNGNYQLSNLPADAVLVFSYIGYSAQEIRLDGRSQLNVVMREAARSLQDVVVVGSRSHNRSVTETPVAIDIIPIREIALTSGQLDVNQLLQLVAPSFNANRQSGSDGSDHVDPATIRGLGPDQTLVLVNGKRRHQSALINIFGTRGRGNTGTDLNTIPAAAIERIEILRDGAAAQYGSDAIAGVINIVLKSSVEEFTSSVNTGITKEGDGEQYQVNGNYGFRIAEKGFANLTLDYLKREKTNRPADPAVYDIYRRQFGDASSDNFTGIYNAEIPVNEQASFYTFGTFNFRDTDAFAWTRDADSERNIPAIYPNGFDPHIQSRILDRSFSTGFKSKLREWDLDLNNTFGANRFHYFVDGTLNASLLEQSPTRFDAGGFELIQNTTGLHLTRYFKDILAGSNFAFGTEYRIENYEIFAGEEGSYRNYGIIDTVINGRVRQVDVLGRAAGSQGFPGFRPENELSEYRTNIGAYADAEFDITSAFMVAAAARFENYSDFGGTLNGKLASRLELTDNFAIRGSVSTGFRAPSLAQIYFNTTFTDFVSGQPVDKVISRNNSPLTRRLGIPALKHERSVNGSLGFTGSFRSFTATVDGYYVRIRDRIVLTGAFEDTDPDIGEDLQALGVGAGQFFTNAVDTRTLGVDVILNYATTFGADNILNVSFAGNFNDLEIQNIATTPRLAGKEDTYFGLREQRFLLASAPPSRMNLIFDYRLRDWNLNLKFNRFGEIVLIDWLGEEDVYKPKVTTDLAIAKKLSENFGITLGAVNLFDVYPTKQDTETESGGLWDPVQMGIGGAFYYARLRFNF</sequence>
<keyword evidence="14" id="KW-1185">Reference proteome</keyword>
<dbReference type="Pfam" id="PF13715">
    <property type="entry name" value="CarbopepD_reg_2"/>
    <property type="match status" value="1"/>
</dbReference>
<dbReference type="PANTHER" id="PTHR47234:SF3">
    <property type="entry name" value="SECRETIN_TONB SHORT N-TERMINAL DOMAIN-CONTAINING PROTEIN"/>
    <property type="match status" value="1"/>
</dbReference>
<evidence type="ECO:0000256" key="4">
    <source>
        <dbReference type="ARBA" id="ARBA00022692"/>
    </source>
</evidence>
<evidence type="ECO:0000256" key="10">
    <source>
        <dbReference type="SAM" id="SignalP"/>
    </source>
</evidence>
<dbReference type="PANTHER" id="PTHR47234">
    <property type="match status" value="1"/>
</dbReference>
<dbReference type="InterPro" id="IPR036942">
    <property type="entry name" value="Beta-barrel_TonB_sf"/>
</dbReference>
<evidence type="ECO:0000259" key="11">
    <source>
        <dbReference type="Pfam" id="PF00593"/>
    </source>
</evidence>
<evidence type="ECO:0000256" key="8">
    <source>
        <dbReference type="PROSITE-ProRule" id="PRU01360"/>
    </source>
</evidence>
<proteinExistence type="inferred from homology"/>
<dbReference type="Pfam" id="PF00593">
    <property type="entry name" value="TonB_dep_Rec_b-barrel"/>
    <property type="match status" value="1"/>
</dbReference>
<accession>A0ABR7XFE6</accession>
<keyword evidence="2 8" id="KW-0813">Transport</keyword>
<dbReference type="InterPro" id="IPR012910">
    <property type="entry name" value="Plug_dom"/>
</dbReference>
<comment type="caution">
    <text evidence="13">The sequence shown here is derived from an EMBL/GenBank/DDBJ whole genome shotgun (WGS) entry which is preliminary data.</text>
</comment>
<evidence type="ECO:0000256" key="7">
    <source>
        <dbReference type="ARBA" id="ARBA00023237"/>
    </source>
</evidence>
<feature type="domain" description="TonB-dependent receptor plug" evidence="12">
    <location>
        <begin position="111"/>
        <end position="233"/>
    </location>
</feature>
<keyword evidence="3 8" id="KW-1134">Transmembrane beta strand</keyword>
<name>A0ABR7XFE6_9BACT</name>
<keyword evidence="5 9" id="KW-0798">TonB box</keyword>
<evidence type="ECO:0000256" key="3">
    <source>
        <dbReference type="ARBA" id="ARBA00022452"/>
    </source>
</evidence>
<dbReference type="InterPro" id="IPR008969">
    <property type="entry name" value="CarboxyPept-like_regulatory"/>
</dbReference>
<dbReference type="InterPro" id="IPR039426">
    <property type="entry name" value="TonB-dep_rcpt-like"/>
</dbReference>
<dbReference type="PROSITE" id="PS52016">
    <property type="entry name" value="TONB_DEPENDENT_REC_3"/>
    <property type="match status" value="1"/>
</dbReference>
<evidence type="ECO:0000313" key="14">
    <source>
        <dbReference type="Proteomes" id="UP000625551"/>
    </source>
</evidence>
<evidence type="ECO:0000256" key="9">
    <source>
        <dbReference type="RuleBase" id="RU003357"/>
    </source>
</evidence>
<evidence type="ECO:0000256" key="1">
    <source>
        <dbReference type="ARBA" id="ARBA00004571"/>
    </source>
</evidence>
<evidence type="ECO:0000313" key="13">
    <source>
        <dbReference type="EMBL" id="MBD1397023.1"/>
    </source>
</evidence>
<organism evidence="13 14">
    <name type="scientific">Pontibacter aquaedesilientis</name>
    <dbReference type="NCBI Taxonomy" id="2766980"/>
    <lineage>
        <taxon>Bacteria</taxon>
        <taxon>Pseudomonadati</taxon>
        <taxon>Bacteroidota</taxon>
        <taxon>Cytophagia</taxon>
        <taxon>Cytophagales</taxon>
        <taxon>Hymenobacteraceae</taxon>
        <taxon>Pontibacter</taxon>
    </lineage>
</organism>
<dbReference type="Gene3D" id="2.60.40.1120">
    <property type="entry name" value="Carboxypeptidase-like, regulatory domain"/>
    <property type="match status" value="1"/>
</dbReference>
<dbReference type="InterPro" id="IPR000531">
    <property type="entry name" value="Beta-barrel_TonB"/>
</dbReference>
<gene>
    <name evidence="13" type="ORF">H9Q13_07585</name>
</gene>
<reference evidence="13 14" key="1">
    <citation type="submission" date="2020-09" db="EMBL/GenBank/DDBJ databases">
        <title>Genome sequencing and assembly of Pontibacter sp.</title>
        <authorList>
            <person name="Chhetri G."/>
        </authorList>
    </citation>
    <scope>NUCLEOTIDE SEQUENCE [LARGE SCALE GENOMIC DNA]</scope>
    <source>
        <strain evidence="13 14">JH31</strain>
    </source>
</reference>